<gene>
    <name evidence="2" type="ORF">AMS68_005815</name>
</gene>
<organism evidence="2 3">
    <name type="scientific">Peltaster fructicola</name>
    <dbReference type="NCBI Taxonomy" id="286661"/>
    <lineage>
        <taxon>Eukaryota</taxon>
        <taxon>Fungi</taxon>
        <taxon>Dikarya</taxon>
        <taxon>Ascomycota</taxon>
        <taxon>Pezizomycotina</taxon>
        <taxon>Dothideomycetes</taxon>
        <taxon>Dothideomycetes incertae sedis</taxon>
        <taxon>Peltaster</taxon>
    </lineage>
</organism>
<dbReference type="EMBL" id="CP051142">
    <property type="protein sequence ID" value="QIX00298.1"/>
    <property type="molecule type" value="Genomic_DNA"/>
</dbReference>
<protein>
    <submittedName>
        <fullName evidence="2">Uncharacterized protein</fullName>
    </submittedName>
</protein>
<accession>A0A6H0Y0C9</accession>
<evidence type="ECO:0000313" key="3">
    <source>
        <dbReference type="Proteomes" id="UP000503462"/>
    </source>
</evidence>
<feature type="region of interest" description="Disordered" evidence="1">
    <location>
        <begin position="105"/>
        <end position="147"/>
    </location>
</feature>
<reference evidence="2 3" key="1">
    <citation type="journal article" date="2016" name="Sci. Rep.">
        <title>Peltaster fructicola genome reveals evolution from an invasive phytopathogen to an ectophytic parasite.</title>
        <authorList>
            <person name="Xu C."/>
            <person name="Chen H."/>
            <person name="Gleason M.L."/>
            <person name="Xu J.R."/>
            <person name="Liu H."/>
            <person name="Zhang R."/>
            <person name="Sun G."/>
        </authorList>
    </citation>
    <scope>NUCLEOTIDE SEQUENCE [LARGE SCALE GENOMIC DNA]</scope>
    <source>
        <strain evidence="2 3">LNHT1506</strain>
    </source>
</reference>
<feature type="compositionally biased region" description="Low complexity" evidence="1">
    <location>
        <begin position="138"/>
        <end position="147"/>
    </location>
</feature>
<feature type="region of interest" description="Disordered" evidence="1">
    <location>
        <begin position="26"/>
        <end position="55"/>
    </location>
</feature>
<name>A0A6H0Y0C9_9PEZI</name>
<feature type="compositionally biased region" description="Low complexity" evidence="1">
    <location>
        <begin position="119"/>
        <end position="131"/>
    </location>
</feature>
<keyword evidence="3" id="KW-1185">Reference proteome</keyword>
<proteinExistence type="predicted"/>
<sequence>MAHSMFLPPPLIRTTRPMHVETMFQDRSRAPSLSSSHRSADSVDSSVASPADNRYDASAKYQELRAMSPAYDQDDDRSSLRSFAASFSFRRPKWALLKKLHRRDQTPEDISSSVQEVAPLPRKSSLSPLSRIHSRQNSSTLSLSPRSPTCTHLEPVQELSSRKCYYSIARNCPGWVLGGSHGDACEACLRAGFFGSP</sequence>
<evidence type="ECO:0000256" key="1">
    <source>
        <dbReference type="SAM" id="MobiDB-lite"/>
    </source>
</evidence>
<dbReference type="OrthoDB" id="3884218at2759"/>
<dbReference type="Proteomes" id="UP000503462">
    <property type="component" value="Chromosome 4"/>
</dbReference>
<feature type="compositionally biased region" description="Low complexity" evidence="1">
    <location>
        <begin position="30"/>
        <end position="52"/>
    </location>
</feature>
<dbReference type="AlphaFoldDB" id="A0A6H0Y0C9"/>
<evidence type="ECO:0000313" key="2">
    <source>
        <dbReference type="EMBL" id="QIX00298.1"/>
    </source>
</evidence>